<dbReference type="OrthoDB" id="10264505at2759"/>
<dbReference type="PANTHER" id="PTHR45815:SF3">
    <property type="entry name" value="PROTEIN DISULFIDE-ISOMERASE A6"/>
    <property type="match status" value="1"/>
</dbReference>
<dbReference type="Pfam" id="PF24541">
    <property type="entry name" value="Thioredox_PDIA6_C"/>
    <property type="match status" value="1"/>
</dbReference>
<sequence length="444" mass="49364">MNKLSKLWSVRVLAVLALCSIFMVFMLVAGQSSGLYSPSDGVVELTSSDFESTVLQDDAIWVVQFYAAWCSHCRAMVPEYQKLAKALNGVVKLGAVNGERNAELSTTYEVRGFPVIKIFGADKKKPINYIGPRTAHAIAESALSVVKNQIKNVIGRVENVETPEEESICFDSDVIELQAEDFKKQVLKSDDIWLVAFYTPWCPHCKNLAPEWIKVAKELKTKCKVGAVDASAFSELAAEYKVVGYPTIFYIPTKTEHAADAKEYKGAERTAKAIVDWANSQQQALGLPSQIVEIVSKEKLYNACINADWCMLAFLPPLTECNAECRNNLLIELHSVAAKYKKQRWGWVWSEAARQLPLENGLRVNHKYPALAVVNCNRMKMGLFRGAFSRKALDDYLAIIAKGRGKLTAVDCDDIPQIASHSAWDGQDAKENDTASERLLADEL</sequence>
<dbReference type="PANTHER" id="PTHR45815">
    <property type="entry name" value="PROTEIN DISULFIDE-ISOMERASE A6"/>
    <property type="match status" value="1"/>
</dbReference>
<dbReference type="Gene3D" id="3.40.30.10">
    <property type="entry name" value="Glutaredoxin"/>
    <property type="match status" value="2"/>
</dbReference>
<dbReference type="InterPro" id="IPR036249">
    <property type="entry name" value="Thioredoxin-like_sf"/>
</dbReference>
<comment type="subcellular location">
    <subcellularLocation>
        <location evidence="2">Endoplasmic reticulum lumen</location>
    </subcellularLocation>
</comment>
<gene>
    <name evidence="10" type="primary">LOC111595825</name>
</gene>
<dbReference type="GeneID" id="111595825"/>
<evidence type="ECO:0000313" key="9">
    <source>
        <dbReference type="Proteomes" id="UP000504633"/>
    </source>
</evidence>
<evidence type="ECO:0000256" key="6">
    <source>
        <dbReference type="ARBA" id="ARBA00023284"/>
    </source>
</evidence>
<dbReference type="OMA" id="AIWVVQF"/>
<keyword evidence="4" id="KW-1015">Disulfide bond</keyword>
<dbReference type="SUPFAM" id="SSF52833">
    <property type="entry name" value="Thioredoxin-like"/>
    <property type="match status" value="2"/>
</dbReference>
<dbReference type="InterPro" id="IPR017937">
    <property type="entry name" value="Thioredoxin_CS"/>
</dbReference>
<keyword evidence="9" id="KW-1185">Reference proteome</keyword>
<keyword evidence="6" id="KW-0676">Redox-active center</keyword>
<comment type="catalytic activity">
    <reaction evidence="1">
        <text>Catalyzes the rearrangement of -S-S- bonds in proteins.</text>
        <dbReference type="EC" id="5.3.4.1"/>
    </reaction>
</comment>
<feature type="region of interest" description="Disordered" evidence="7">
    <location>
        <begin position="423"/>
        <end position="444"/>
    </location>
</feature>
<proteinExistence type="predicted"/>
<evidence type="ECO:0000259" key="8">
    <source>
        <dbReference type="PROSITE" id="PS51352"/>
    </source>
</evidence>
<dbReference type="EC" id="5.3.4.1" evidence="3"/>
<dbReference type="RefSeq" id="XP_023165499.2">
    <property type="nucleotide sequence ID" value="XM_023309731.2"/>
</dbReference>
<evidence type="ECO:0000256" key="2">
    <source>
        <dbReference type="ARBA" id="ARBA00004319"/>
    </source>
</evidence>
<reference evidence="10" key="1">
    <citation type="submission" date="2025-08" db="UniProtKB">
        <authorList>
            <consortium name="RefSeq"/>
        </authorList>
    </citation>
    <scope>IDENTIFICATION</scope>
    <source>
        <strain evidence="10">15085-1641.00</strain>
        <tissue evidence="10">Whole body</tissue>
    </source>
</reference>
<name>A0A6J1LGV4_DROHY</name>
<dbReference type="KEGG" id="dhe:111595825"/>
<feature type="compositionally biased region" description="Basic and acidic residues" evidence="7">
    <location>
        <begin position="427"/>
        <end position="444"/>
    </location>
</feature>
<evidence type="ECO:0000256" key="4">
    <source>
        <dbReference type="ARBA" id="ARBA00023157"/>
    </source>
</evidence>
<dbReference type="InterPro" id="IPR057305">
    <property type="entry name" value="Thioredox_PDIA6_C"/>
</dbReference>
<dbReference type="GO" id="GO:0034976">
    <property type="term" value="P:response to endoplasmic reticulum stress"/>
    <property type="evidence" value="ECO:0007669"/>
    <property type="project" value="TreeGrafter"/>
</dbReference>
<evidence type="ECO:0000256" key="5">
    <source>
        <dbReference type="ARBA" id="ARBA00023235"/>
    </source>
</evidence>
<dbReference type="GO" id="GO:0003756">
    <property type="term" value="F:protein disulfide isomerase activity"/>
    <property type="evidence" value="ECO:0007669"/>
    <property type="project" value="UniProtKB-EC"/>
</dbReference>
<dbReference type="GO" id="GO:0015035">
    <property type="term" value="F:protein-disulfide reductase activity"/>
    <property type="evidence" value="ECO:0007669"/>
    <property type="project" value="TreeGrafter"/>
</dbReference>
<dbReference type="InterPro" id="IPR013766">
    <property type="entry name" value="Thioredoxin_domain"/>
</dbReference>
<feature type="domain" description="Thioredoxin" evidence="8">
    <location>
        <begin position="24"/>
        <end position="130"/>
    </location>
</feature>
<dbReference type="AlphaFoldDB" id="A0A6J1LGV4"/>
<organism evidence="9 10">
    <name type="scientific">Drosophila hydei</name>
    <name type="common">Fruit fly</name>
    <dbReference type="NCBI Taxonomy" id="7224"/>
    <lineage>
        <taxon>Eukaryota</taxon>
        <taxon>Metazoa</taxon>
        <taxon>Ecdysozoa</taxon>
        <taxon>Arthropoda</taxon>
        <taxon>Hexapoda</taxon>
        <taxon>Insecta</taxon>
        <taxon>Pterygota</taxon>
        <taxon>Neoptera</taxon>
        <taxon>Endopterygota</taxon>
        <taxon>Diptera</taxon>
        <taxon>Brachycera</taxon>
        <taxon>Muscomorpha</taxon>
        <taxon>Ephydroidea</taxon>
        <taxon>Drosophilidae</taxon>
        <taxon>Drosophila</taxon>
    </lineage>
</organism>
<evidence type="ECO:0000313" key="10">
    <source>
        <dbReference type="RefSeq" id="XP_023165499.2"/>
    </source>
</evidence>
<dbReference type="Proteomes" id="UP000504633">
    <property type="component" value="Unplaced"/>
</dbReference>
<protein>
    <recommendedName>
        <fullName evidence="3">protein disulfide-isomerase</fullName>
        <ecNumber evidence="3">5.3.4.1</ecNumber>
    </recommendedName>
</protein>
<accession>A0A6J1LGV4</accession>
<keyword evidence="5" id="KW-0413">Isomerase</keyword>
<evidence type="ECO:0000256" key="7">
    <source>
        <dbReference type="SAM" id="MobiDB-lite"/>
    </source>
</evidence>
<evidence type="ECO:0000256" key="1">
    <source>
        <dbReference type="ARBA" id="ARBA00001182"/>
    </source>
</evidence>
<dbReference type="PROSITE" id="PS00194">
    <property type="entry name" value="THIOREDOXIN_1"/>
    <property type="match status" value="1"/>
</dbReference>
<dbReference type="PROSITE" id="PS51352">
    <property type="entry name" value="THIOREDOXIN_2"/>
    <property type="match status" value="2"/>
</dbReference>
<evidence type="ECO:0000256" key="3">
    <source>
        <dbReference type="ARBA" id="ARBA00012723"/>
    </source>
</evidence>
<dbReference type="GO" id="GO:0005788">
    <property type="term" value="C:endoplasmic reticulum lumen"/>
    <property type="evidence" value="ECO:0007669"/>
    <property type="project" value="UniProtKB-SubCell"/>
</dbReference>
<feature type="domain" description="Thioredoxin" evidence="8">
    <location>
        <begin position="132"/>
        <end position="283"/>
    </location>
</feature>
<dbReference type="Pfam" id="PF00085">
    <property type="entry name" value="Thioredoxin"/>
    <property type="match status" value="2"/>
</dbReference>